<dbReference type="CDD" id="cd02012">
    <property type="entry name" value="TPP_TK"/>
    <property type="match status" value="1"/>
</dbReference>
<dbReference type="PROSITE" id="PS00801">
    <property type="entry name" value="TRANSKETOLASE_1"/>
    <property type="match status" value="1"/>
</dbReference>
<evidence type="ECO:0000256" key="16">
    <source>
        <dbReference type="PIRSR" id="PIRSR605478-2"/>
    </source>
</evidence>
<feature type="site" description="Important for catalytic activity" evidence="19">
    <location>
        <position position="273"/>
    </location>
</feature>
<dbReference type="STRING" id="1302250.GCA_001313225_02619"/>
<dbReference type="Proteomes" id="UP000198402">
    <property type="component" value="Unassembled WGS sequence"/>
</dbReference>
<dbReference type="GO" id="GO:0006098">
    <property type="term" value="P:pentose-phosphate shunt"/>
    <property type="evidence" value="ECO:0007669"/>
    <property type="project" value="TreeGrafter"/>
</dbReference>
<feature type="active site" description="Proton donor" evidence="15">
    <location>
        <position position="415"/>
    </location>
</feature>
<dbReference type="Pfam" id="PF00456">
    <property type="entry name" value="Transketolase_N"/>
    <property type="match status" value="1"/>
</dbReference>
<dbReference type="InterPro" id="IPR033247">
    <property type="entry name" value="Transketolase_fam"/>
</dbReference>
<feature type="binding site" evidence="16">
    <location>
        <position position="473"/>
    </location>
    <ligand>
        <name>substrate</name>
    </ligand>
</feature>
<comment type="cofactor">
    <cofactor evidence="17">
        <name>thiamine diphosphate</name>
        <dbReference type="ChEBI" id="CHEBI:58937"/>
    </cofactor>
    <text evidence="17">Binds 1 thiamine pyrophosphate per subunit. During the reaction, the substrate forms a covalent intermediate with the cofactor.</text>
</comment>
<comment type="cofactor">
    <cofactor evidence="18">
        <name>Mg(2+)</name>
        <dbReference type="ChEBI" id="CHEBI:18420"/>
    </cofactor>
    <text evidence="18">Binds 1 Mg(2+) ion per subunit. Can also utilize other divalent metal cations, such as Ca(2+), Mn(2+) and Co(2+).</text>
</comment>
<comment type="cofactor">
    <cofactor evidence="2">
        <name>Mn(2+)</name>
        <dbReference type="ChEBI" id="CHEBI:29035"/>
    </cofactor>
</comment>
<dbReference type="GO" id="GO:0005829">
    <property type="term" value="C:cytosol"/>
    <property type="evidence" value="ECO:0007669"/>
    <property type="project" value="TreeGrafter"/>
</dbReference>
<dbReference type="PANTHER" id="PTHR43522">
    <property type="entry name" value="TRANSKETOLASE"/>
    <property type="match status" value="1"/>
</dbReference>
<dbReference type="SMART" id="SM00861">
    <property type="entry name" value="Transket_pyr"/>
    <property type="match status" value="1"/>
</dbReference>
<evidence type="ECO:0000256" key="15">
    <source>
        <dbReference type="PIRSR" id="PIRSR605478-1"/>
    </source>
</evidence>
<keyword evidence="11 18" id="KW-0460">Magnesium</keyword>
<evidence type="ECO:0000256" key="5">
    <source>
        <dbReference type="ARBA" id="ARBA00007131"/>
    </source>
</evidence>
<dbReference type="Gene3D" id="3.40.50.920">
    <property type="match status" value="1"/>
</dbReference>
<evidence type="ECO:0000256" key="18">
    <source>
        <dbReference type="PIRSR" id="PIRSR605478-4"/>
    </source>
</evidence>
<dbReference type="InterPro" id="IPR009014">
    <property type="entry name" value="Transketo_C/PFOR_II"/>
</dbReference>
<feature type="binding site" evidence="17">
    <location>
        <position position="170"/>
    </location>
    <ligand>
        <name>thiamine diphosphate</name>
        <dbReference type="ChEBI" id="CHEBI:58937"/>
    </ligand>
</feature>
<keyword evidence="12 17" id="KW-0786">Thiamine pyrophosphate</keyword>
<dbReference type="InterPro" id="IPR055152">
    <property type="entry name" value="Transketolase-like_C_2"/>
</dbReference>
<keyword evidence="10 20" id="KW-0106">Calcium</keyword>
<feature type="binding site" evidence="16">
    <location>
        <position position="524"/>
    </location>
    <ligand>
        <name>substrate</name>
    </ligand>
</feature>
<comment type="cofactor">
    <cofactor evidence="20">
        <name>Mg(2+)</name>
        <dbReference type="ChEBI" id="CHEBI:18420"/>
    </cofactor>
    <cofactor evidence="20">
        <name>Ca(2+)</name>
        <dbReference type="ChEBI" id="CHEBI:29108"/>
    </cofactor>
    <cofactor evidence="20">
        <name>Mn(2+)</name>
        <dbReference type="ChEBI" id="CHEBI:29035"/>
    </cofactor>
    <cofactor evidence="20">
        <name>Co(2+)</name>
        <dbReference type="ChEBI" id="CHEBI:48828"/>
    </cofactor>
    <text evidence="20">Binds 1 Mg(2+) ion per subunit. Can also utilize other divalent metal cations, such as Ca(2+), Mn(2+) and Co(2+).</text>
</comment>
<feature type="binding site" evidence="16">
    <location>
        <position position="40"/>
    </location>
    <ligand>
        <name>substrate</name>
    </ligand>
</feature>
<dbReference type="InterPro" id="IPR029061">
    <property type="entry name" value="THDP-binding"/>
</dbReference>
<dbReference type="FunFam" id="3.40.50.970:FF:000045">
    <property type="entry name" value="Transketolase"/>
    <property type="match status" value="1"/>
</dbReference>
<comment type="similarity">
    <text evidence="5 20">Belongs to the transketolase family.</text>
</comment>
<dbReference type="SUPFAM" id="SSF52922">
    <property type="entry name" value="TK C-terminal domain-like"/>
    <property type="match status" value="1"/>
</dbReference>
<evidence type="ECO:0000313" key="22">
    <source>
        <dbReference type="EMBL" id="GAX00710.1"/>
    </source>
</evidence>
<evidence type="ECO:0000256" key="7">
    <source>
        <dbReference type="ARBA" id="ARBA00013152"/>
    </source>
</evidence>
<proteinExistence type="inferred from homology"/>
<comment type="subunit">
    <text evidence="6 20">Homodimer.</text>
</comment>
<dbReference type="PANTHER" id="PTHR43522:SF2">
    <property type="entry name" value="TRANSKETOLASE 1-RELATED"/>
    <property type="match status" value="1"/>
</dbReference>
<feature type="binding site" evidence="17">
    <location>
        <position position="441"/>
    </location>
    <ligand>
        <name>thiamine diphosphate</name>
        <dbReference type="ChEBI" id="CHEBI:58937"/>
    </ligand>
</feature>
<dbReference type="Pfam" id="PF22613">
    <property type="entry name" value="Transketolase_C_1"/>
    <property type="match status" value="1"/>
</dbReference>
<dbReference type="FunFam" id="3.40.50.970:FF:000004">
    <property type="entry name" value="Transketolase"/>
    <property type="match status" value="1"/>
</dbReference>
<evidence type="ECO:0000259" key="21">
    <source>
        <dbReference type="SMART" id="SM00861"/>
    </source>
</evidence>
<evidence type="ECO:0000256" key="4">
    <source>
        <dbReference type="ARBA" id="ARBA00002931"/>
    </source>
</evidence>
<feature type="binding site" evidence="16">
    <location>
        <position position="477"/>
    </location>
    <ligand>
        <name>substrate</name>
    </ligand>
</feature>
<dbReference type="InterPro" id="IPR005475">
    <property type="entry name" value="Transketolase-like_Pyr-bd"/>
</dbReference>
<dbReference type="GO" id="GO:0046872">
    <property type="term" value="F:metal ion binding"/>
    <property type="evidence" value="ECO:0007669"/>
    <property type="project" value="UniProtKB-KW"/>
</dbReference>
<dbReference type="RefSeq" id="WP_089136333.1">
    <property type="nucleotide sequence ID" value="NZ_BCMG01000003.1"/>
</dbReference>
<evidence type="ECO:0000256" key="9">
    <source>
        <dbReference type="ARBA" id="ARBA00022723"/>
    </source>
</evidence>
<accession>A0A1Z5IG11</accession>
<feature type="binding site" evidence="18">
    <location>
        <position position="201"/>
    </location>
    <ligand>
        <name>Mg(2+)</name>
        <dbReference type="ChEBI" id="CHEBI:18420"/>
    </ligand>
</feature>
<feature type="binding site" evidence="18">
    <location>
        <position position="169"/>
    </location>
    <ligand>
        <name>Mg(2+)</name>
        <dbReference type="ChEBI" id="CHEBI:18420"/>
    </ligand>
</feature>
<feature type="binding site" evidence="16">
    <location>
        <position position="361"/>
    </location>
    <ligand>
        <name>substrate</name>
    </ligand>
</feature>
<evidence type="ECO:0000256" key="20">
    <source>
        <dbReference type="RuleBase" id="RU004996"/>
    </source>
</evidence>
<feature type="binding site" evidence="16">
    <location>
        <position position="273"/>
    </location>
    <ligand>
        <name>substrate</name>
    </ligand>
</feature>
<evidence type="ECO:0000256" key="13">
    <source>
        <dbReference type="ARBA" id="ARBA00049473"/>
    </source>
</evidence>
<feature type="binding site" evidence="17">
    <location>
        <begin position="128"/>
        <end position="130"/>
    </location>
    <ligand>
        <name>thiamine diphosphate</name>
        <dbReference type="ChEBI" id="CHEBI:58937"/>
    </ligand>
</feature>
<gene>
    <name evidence="22" type="primary">tktA_2</name>
    <name evidence="22" type="ORF">IWT126_00725</name>
</gene>
<comment type="cofactor">
    <cofactor evidence="3">
        <name>Co(2+)</name>
        <dbReference type="ChEBI" id="CHEBI:48828"/>
    </cofactor>
</comment>
<protein>
    <recommendedName>
        <fullName evidence="7 14">Transketolase</fullName>
        <ecNumber evidence="7 14">2.2.1.1</ecNumber>
    </recommendedName>
</protein>
<dbReference type="InterPro" id="IPR005478">
    <property type="entry name" value="Transketolase_bac-like"/>
</dbReference>
<evidence type="ECO:0000256" key="10">
    <source>
        <dbReference type="ARBA" id="ARBA00022837"/>
    </source>
</evidence>
<dbReference type="PROSITE" id="PS00802">
    <property type="entry name" value="TRANSKETOLASE_2"/>
    <property type="match status" value="1"/>
</dbReference>
<comment type="function">
    <text evidence="4 20">Catalyzes the transfer of a two-carbon ketol group from a ketose donor to an aldose acceptor, via a covalent intermediate with the cofactor thiamine pyrophosphate.</text>
</comment>
<dbReference type="GO" id="GO:0004802">
    <property type="term" value="F:transketolase activity"/>
    <property type="evidence" value="ECO:0007669"/>
    <property type="project" value="UniProtKB-UniRule"/>
</dbReference>
<keyword evidence="23" id="KW-1185">Reference proteome</keyword>
<feature type="binding site" evidence="16">
    <location>
        <position position="388"/>
    </location>
    <ligand>
        <name>substrate</name>
    </ligand>
</feature>
<comment type="caution">
    <text evidence="22">The sequence shown here is derived from an EMBL/GenBank/DDBJ whole genome shotgun (WGS) entry which is preliminary data.</text>
</comment>
<evidence type="ECO:0000256" key="11">
    <source>
        <dbReference type="ARBA" id="ARBA00022842"/>
    </source>
</evidence>
<evidence type="ECO:0000256" key="14">
    <source>
        <dbReference type="NCBIfam" id="TIGR00232"/>
    </source>
</evidence>
<reference evidence="22 23" key="1">
    <citation type="submission" date="2015-11" db="EMBL/GenBank/DDBJ databases">
        <title>Draft genome sequences of new species of the genus Lactobacillus isolated from orchardgrass silage.</title>
        <authorList>
            <person name="Tohno M."/>
            <person name="Tanizawa Y."/>
            <person name="Arita M."/>
        </authorList>
    </citation>
    <scope>NUCLEOTIDE SEQUENCE [LARGE SCALE GENOMIC DNA]</scope>
    <source>
        <strain evidence="22 23">IWT126</strain>
    </source>
</reference>
<dbReference type="FunFam" id="3.40.50.920:FF:000003">
    <property type="entry name" value="Transketolase"/>
    <property type="match status" value="1"/>
</dbReference>
<dbReference type="SUPFAM" id="SSF52518">
    <property type="entry name" value="Thiamin diphosphate-binding fold (THDP-binding)"/>
    <property type="match status" value="2"/>
</dbReference>
<feature type="site" description="Important for catalytic activity" evidence="19">
    <location>
        <position position="40"/>
    </location>
</feature>
<dbReference type="Pfam" id="PF02779">
    <property type="entry name" value="Transket_pyr"/>
    <property type="match status" value="1"/>
</dbReference>
<dbReference type="InterPro" id="IPR005474">
    <property type="entry name" value="Transketolase_N"/>
</dbReference>
<evidence type="ECO:0000256" key="1">
    <source>
        <dbReference type="ARBA" id="ARBA00001913"/>
    </source>
</evidence>
<dbReference type="AlphaFoldDB" id="A0A1Z5IG11"/>
<comment type="catalytic activity">
    <reaction evidence="13 20">
        <text>D-sedoheptulose 7-phosphate + D-glyceraldehyde 3-phosphate = aldehydo-D-ribose 5-phosphate + D-xylulose 5-phosphate</text>
        <dbReference type="Rhea" id="RHEA:10508"/>
        <dbReference type="ChEBI" id="CHEBI:57483"/>
        <dbReference type="ChEBI" id="CHEBI:57737"/>
        <dbReference type="ChEBI" id="CHEBI:58273"/>
        <dbReference type="ChEBI" id="CHEBI:59776"/>
        <dbReference type="EC" id="2.2.1.1"/>
    </reaction>
</comment>
<dbReference type="EMBL" id="BCMG01000003">
    <property type="protein sequence ID" value="GAX00710.1"/>
    <property type="molecule type" value="Genomic_DNA"/>
</dbReference>
<feature type="binding site" evidence="17">
    <location>
        <position position="273"/>
    </location>
    <ligand>
        <name>thiamine diphosphate</name>
        <dbReference type="ChEBI" id="CHEBI:58937"/>
    </ligand>
</feature>
<dbReference type="OrthoDB" id="8732661at2"/>
<feature type="binding site" evidence="17">
    <location>
        <position position="199"/>
    </location>
    <ligand>
        <name>thiamine diphosphate</name>
        <dbReference type="ChEBI" id="CHEBI:58937"/>
    </ligand>
</feature>
<feature type="binding site" evidence="16">
    <location>
        <position position="465"/>
    </location>
    <ligand>
        <name>substrate</name>
    </ligand>
</feature>
<comment type="cofactor">
    <cofactor evidence="1">
        <name>Ca(2+)</name>
        <dbReference type="ChEBI" id="CHEBI:29108"/>
    </cofactor>
</comment>
<feature type="binding site" evidence="18">
    <location>
        <position position="199"/>
    </location>
    <ligand>
        <name>Mg(2+)</name>
        <dbReference type="ChEBI" id="CHEBI:18420"/>
    </ligand>
</feature>
<feature type="binding site" evidence="17">
    <location>
        <position position="80"/>
    </location>
    <ligand>
        <name>thiamine diphosphate</name>
        <dbReference type="ChEBI" id="CHEBI:58937"/>
    </ligand>
</feature>
<evidence type="ECO:0000256" key="2">
    <source>
        <dbReference type="ARBA" id="ARBA00001936"/>
    </source>
</evidence>
<name>A0A1Z5IG11_9LACO</name>
<dbReference type="InterPro" id="IPR049557">
    <property type="entry name" value="Transketolase_CS"/>
</dbReference>
<keyword evidence="8 20" id="KW-0808">Transferase</keyword>
<dbReference type="NCBIfam" id="TIGR00232">
    <property type="entry name" value="tktlase_bact"/>
    <property type="match status" value="1"/>
</dbReference>
<dbReference type="EC" id="2.2.1.1" evidence="7 14"/>
<dbReference type="CDD" id="cd07033">
    <property type="entry name" value="TPP_PYR_DXS_TK_like"/>
    <property type="match status" value="1"/>
</dbReference>
<keyword evidence="9 18" id="KW-0479">Metal-binding</keyword>
<evidence type="ECO:0000256" key="3">
    <source>
        <dbReference type="ARBA" id="ARBA00001941"/>
    </source>
</evidence>
<evidence type="ECO:0000256" key="6">
    <source>
        <dbReference type="ARBA" id="ARBA00011738"/>
    </source>
</evidence>
<dbReference type="Gene3D" id="3.40.50.970">
    <property type="match status" value="2"/>
</dbReference>
<dbReference type="InterPro" id="IPR020826">
    <property type="entry name" value="Transketolase_BS"/>
</dbReference>
<evidence type="ECO:0000256" key="12">
    <source>
        <dbReference type="ARBA" id="ARBA00023052"/>
    </source>
</evidence>
<evidence type="ECO:0000256" key="17">
    <source>
        <dbReference type="PIRSR" id="PIRSR605478-3"/>
    </source>
</evidence>
<evidence type="ECO:0000256" key="8">
    <source>
        <dbReference type="ARBA" id="ARBA00022679"/>
    </source>
</evidence>
<sequence length="669" mass="73498">MDSSTKSGMSNAVQSSTETKAVNAIRFLSLDMIQKANSGHPGLPLGSAPMAYVLWEKIMNFDPKDPKWFNRDRFVLSAGHGSAMLYSLLYFNQFNLSLDDIKQFRQLGSLTPGHPEYGHTDGIDATTGPLGQGLGMAVGMAMAERHLAAVYNRPGYNIIDHYTYALVGDGDLMEGLSQEAINIAGNKKLSKLVVLYDSNNISLDGPLDLSTSENAAGRFKAAGWDYSLVQDGNDLAEIEAAIKAAKKSDRPSIIEVKTVIGYGTPLQGTNKVHGAAIGEDNVKATRKFYNWDLAPFEFTKDIYDQYQGYLDIKSVQYQKWQDLYRKYSLEFTNEVSQLTAKTLDTADIKTSYKTGDEIATRNVSSELMQQIAKKNPQFWGGAADLSSSNKTYLSDDGNFTDGNPIGRNIFFGVREFGMATAINGINLHGGSRAFGSTFFVFSDYLKAAIRLAALQKLPSTFVFSHDSLAVGEDGPTHEPVEQLTGLRAIPNVNLFRPADAHETEAAWKFIGNTTDKPSILVTSRQKLPVLAETEDAPIEKGGYILSDAKNGTPDGILIACGSEVQLAMNAQKELEKQNFDVRVVSMPSIEIFNRQPQSYKDKVLPPEVENRIAIEMGTSFVWNQFTGLKGTVIGVNKFGTSGKGPEVVDKYGFNTAHVIEVFKQQWDKF</sequence>
<feature type="domain" description="Transketolase-like pyrimidine-binding" evidence="21">
    <location>
        <begin position="358"/>
        <end position="529"/>
    </location>
</feature>
<evidence type="ECO:0000256" key="19">
    <source>
        <dbReference type="PIRSR" id="PIRSR605478-5"/>
    </source>
</evidence>
<evidence type="ECO:0000313" key="23">
    <source>
        <dbReference type="Proteomes" id="UP000198402"/>
    </source>
</evidence>
<organism evidence="22 23">
    <name type="scientific">Secundilactobacillus silagei JCM 19001</name>
    <dbReference type="NCBI Taxonomy" id="1302250"/>
    <lineage>
        <taxon>Bacteria</taxon>
        <taxon>Bacillati</taxon>
        <taxon>Bacillota</taxon>
        <taxon>Bacilli</taxon>
        <taxon>Lactobacillales</taxon>
        <taxon>Lactobacillaceae</taxon>
        <taxon>Secundilactobacillus</taxon>
    </lineage>
</organism>